<dbReference type="Gene3D" id="3.90.550.10">
    <property type="entry name" value="Spore Coat Polysaccharide Biosynthesis Protein SpsA, Chain A"/>
    <property type="match status" value="1"/>
</dbReference>
<dbReference type="GO" id="GO:0016740">
    <property type="term" value="F:transferase activity"/>
    <property type="evidence" value="ECO:0007669"/>
    <property type="project" value="UniProtKB-KW"/>
</dbReference>
<dbReference type="Proteomes" id="UP000070498">
    <property type="component" value="Unassembled WGS sequence"/>
</dbReference>
<dbReference type="InterPro" id="IPR050834">
    <property type="entry name" value="Glycosyltransf_2"/>
</dbReference>
<accession>A0A135P9A6</accession>
<keyword evidence="3" id="KW-0808">Transferase</keyword>
<dbReference type="STRING" id="2052828.ATO67_16425"/>
<sequence>MQSVEALIFMTGRNCAQYTARAVQSIAKQTLKDVHILFVDDMSDDETGNTAHQALEEHFPGKYTLVTNDTRFGKARNAWEHLRPLSANAKFIGVVDADDQLIEPRVLEALLAFYNAGKDVVWTNFAMDNGHVGCNAALDPNISPRQQGWKTSHFFSFRAELFGNVPEEYFQDSEGAWLQAACDIAIAMPILDQTRRYQFLSANAYLYTATNPQSHHNLDSQSVGLNSTIQQKSAQDVMRKTPLPLTRPLVETPSKQPEPAAAKPKANIPNGPSSMTTPNSAQTWSDITGNLVVADTPGIINAMAYCGPTRLTPEQVWALRGIISTRQEAANVLHVGSTRSALALACLMSGSARQLTCLCASSSEADELDLRLRLCGTRDEVTITIAEPVNINFDQVNGSFPDTRELDADTKFDMVVVDFSKSVPHTSAIVSLSALAPNLEPRGFALCLLAADKNTEALAATKWGAIGSGLRFCVNAIGGSGLLVVGGQ</sequence>
<keyword evidence="4" id="KW-1185">Reference proteome</keyword>
<dbReference type="Pfam" id="PF00535">
    <property type="entry name" value="Glycos_transf_2"/>
    <property type="match status" value="1"/>
</dbReference>
<dbReference type="EMBL" id="LNUW01000001">
    <property type="protein sequence ID" value="KXG87983.1"/>
    <property type="molecule type" value="Genomic_DNA"/>
</dbReference>
<dbReference type="InterPro" id="IPR001173">
    <property type="entry name" value="Glyco_trans_2-like"/>
</dbReference>
<comment type="caution">
    <text evidence="3">The sequence shown here is derived from an EMBL/GenBank/DDBJ whole genome shotgun (WGS) entry which is preliminary data.</text>
</comment>
<protein>
    <submittedName>
        <fullName evidence="3">Glucosyll transferase</fullName>
    </submittedName>
</protein>
<feature type="region of interest" description="Disordered" evidence="1">
    <location>
        <begin position="247"/>
        <end position="280"/>
    </location>
</feature>
<feature type="compositionally biased region" description="Polar residues" evidence="1">
    <location>
        <begin position="270"/>
        <end position="280"/>
    </location>
</feature>
<evidence type="ECO:0000256" key="1">
    <source>
        <dbReference type="SAM" id="MobiDB-lite"/>
    </source>
</evidence>
<proteinExistence type="predicted"/>
<evidence type="ECO:0000313" key="4">
    <source>
        <dbReference type="Proteomes" id="UP000070498"/>
    </source>
</evidence>
<dbReference type="InterPro" id="IPR029044">
    <property type="entry name" value="Nucleotide-diphossugar_trans"/>
</dbReference>
<evidence type="ECO:0000313" key="3">
    <source>
        <dbReference type="EMBL" id="KXG87983.1"/>
    </source>
</evidence>
<dbReference type="PANTHER" id="PTHR43685">
    <property type="entry name" value="GLYCOSYLTRANSFERASE"/>
    <property type="match status" value="1"/>
</dbReference>
<name>A0A135P9A6_9HYPH</name>
<feature type="domain" description="Glycosyltransferase 2-like" evidence="2">
    <location>
        <begin position="9"/>
        <end position="131"/>
    </location>
</feature>
<organism evidence="3 4">
    <name type="scientific">Agrobacterium bohemicum</name>
    <dbReference type="NCBI Taxonomy" id="2052828"/>
    <lineage>
        <taxon>Bacteria</taxon>
        <taxon>Pseudomonadati</taxon>
        <taxon>Pseudomonadota</taxon>
        <taxon>Alphaproteobacteria</taxon>
        <taxon>Hyphomicrobiales</taxon>
        <taxon>Rhizobiaceae</taxon>
        <taxon>Rhizobium/Agrobacterium group</taxon>
        <taxon>Agrobacterium</taxon>
    </lineage>
</organism>
<reference evidence="3 4" key="1">
    <citation type="submission" date="2015-11" db="EMBL/GenBank/DDBJ databases">
        <title>Draft genome sequence of Agrobacterium sp. R89-1.</title>
        <authorList>
            <person name="Zahradnik J."/>
            <person name="Kyslikova E."/>
            <person name="Palyzova A."/>
            <person name="Kyslik P."/>
        </authorList>
    </citation>
    <scope>NUCLEOTIDE SEQUENCE [LARGE SCALE GENOMIC DNA]</scope>
    <source>
        <strain evidence="3 4">R89-1</strain>
    </source>
</reference>
<dbReference type="SUPFAM" id="SSF53448">
    <property type="entry name" value="Nucleotide-diphospho-sugar transferases"/>
    <property type="match status" value="1"/>
</dbReference>
<dbReference type="PANTHER" id="PTHR43685:SF2">
    <property type="entry name" value="GLYCOSYLTRANSFERASE 2-LIKE DOMAIN-CONTAINING PROTEIN"/>
    <property type="match status" value="1"/>
</dbReference>
<evidence type="ECO:0000259" key="2">
    <source>
        <dbReference type="Pfam" id="PF00535"/>
    </source>
</evidence>
<dbReference type="AlphaFoldDB" id="A0A135P9A6"/>
<feature type="compositionally biased region" description="Low complexity" evidence="1">
    <location>
        <begin position="253"/>
        <end position="266"/>
    </location>
</feature>
<dbReference type="CDD" id="cd00761">
    <property type="entry name" value="Glyco_tranf_GTA_type"/>
    <property type="match status" value="1"/>
</dbReference>
<gene>
    <name evidence="3" type="ORF">ATO67_16425</name>
</gene>
<dbReference type="RefSeq" id="WP_067651661.1">
    <property type="nucleotide sequence ID" value="NZ_KQ961032.1"/>
</dbReference>